<dbReference type="Gene3D" id="3.40.50.2300">
    <property type="match status" value="1"/>
</dbReference>
<dbReference type="SUPFAM" id="SSF48371">
    <property type="entry name" value="ARM repeat"/>
    <property type="match status" value="1"/>
</dbReference>
<dbReference type="Proteomes" id="UP000219215">
    <property type="component" value="Chromosome DPRO"/>
</dbReference>
<dbReference type="InterPro" id="IPR011989">
    <property type="entry name" value="ARM-like"/>
</dbReference>
<keyword evidence="5" id="KW-1185">Reference proteome</keyword>
<proteinExistence type="predicted"/>
<dbReference type="InterPro" id="IPR050595">
    <property type="entry name" value="Bact_response_regulator"/>
</dbReference>
<dbReference type="SMART" id="SM00448">
    <property type="entry name" value="REC"/>
    <property type="match status" value="1"/>
</dbReference>
<dbReference type="InterPro" id="IPR001789">
    <property type="entry name" value="Sig_transdc_resp-reg_receiver"/>
</dbReference>
<keyword evidence="1 2" id="KW-0597">Phosphoprotein</keyword>
<dbReference type="PANTHER" id="PTHR44591:SF3">
    <property type="entry name" value="RESPONSE REGULATORY DOMAIN-CONTAINING PROTEIN"/>
    <property type="match status" value="1"/>
</dbReference>
<name>A0A2C8F7F8_9BACT</name>
<evidence type="ECO:0000313" key="5">
    <source>
        <dbReference type="Proteomes" id="UP000219215"/>
    </source>
</evidence>
<organism evidence="4 5">
    <name type="scientific">Pseudodesulfovibrio profundus</name>
    <dbReference type="NCBI Taxonomy" id="57320"/>
    <lineage>
        <taxon>Bacteria</taxon>
        <taxon>Pseudomonadati</taxon>
        <taxon>Thermodesulfobacteriota</taxon>
        <taxon>Desulfovibrionia</taxon>
        <taxon>Desulfovibrionales</taxon>
        <taxon>Desulfovibrionaceae</taxon>
    </lineage>
</organism>
<accession>A0A2C8F7F8</accession>
<feature type="domain" description="Response regulatory" evidence="3">
    <location>
        <begin position="409"/>
        <end position="526"/>
    </location>
</feature>
<evidence type="ECO:0000259" key="3">
    <source>
        <dbReference type="PROSITE" id="PS50110"/>
    </source>
</evidence>
<dbReference type="InterPro" id="IPR011006">
    <property type="entry name" value="CheY-like_superfamily"/>
</dbReference>
<gene>
    <name evidence="4" type="ORF">DPRO_1475</name>
</gene>
<dbReference type="Gene3D" id="1.25.10.10">
    <property type="entry name" value="Leucine-rich Repeat Variant"/>
    <property type="match status" value="2"/>
</dbReference>
<dbReference type="EMBL" id="LT907975">
    <property type="protein sequence ID" value="SOB58372.1"/>
    <property type="molecule type" value="Genomic_DNA"/>
</dbReference>
<dbReference type="InterPro" id="IPR004155">
    <property type="entry name" value="PBS_lyase_HEAT"/>
</dbReference>
<sequence length="534" mass="58272">MSILEDFRNKEFLDQITILNEISGSKTPDALPELIELLKNPVGDTSIDYMVVNALNAVLSSNENKIIEGLTDEHDGFRILCIRVAGEHRLVRAAEPLVQIARDEQDPDRLMEILTSLAHIGDPVALEVFRKHLGHEDAFIQSSCIEALGKLEDDESIDAFKAILTESEAPERYEVCEISTWKAIEALATFNREDTLAFLVEKLHHKNPTVRRIITDALVNIGTPAIPMLLQSFESGDTDNKILAANVLGFVADRSGANGLVAAFDKGLADDSNVRYAVYEALGRIGTMKGIICLVDGLNEEDELILMAVIGGLEKHVNPGMISKLTDLIIQANDQSDRLAKAIISSRATRIFDALYETAGAGDALMDALTASRDAEIIEEFRAVLAEVGGSRAEEDMARLPQLAAGSFKALAADDSRSMCAMHRAILSDLGFEPVIATNGEEAYDFVEQGEEFKIIITDMNMPVMDGMELVTKLRNTPGYEDVPIIMVTTESEATQVSLAEKAGVTAFITKPFKPDALKAKIQEITALSRPEIG</sequence>
<dbReference type="PANTHER" id="PTHR44591">
    <property type="entry name" value="STRESS RESPONSE REGULATOR PROTEIN 1"/>
    <property type="match status" value="1"/>
</dbReference>
<dbReference type="SUPFAM" id="SSF52172">
    <property type="entry name" value="CheY-like"/>
    <property type="match status" value="1"/>
</dbReference>
<feature type="modified residue" description="4-aspartylphosphate" evidence="2">
    <location>
        <position position="459"/>
    </location>
</feature>
<dbReference type="Pfam" id="PF00072">
    <property type="entry name" value="Response_reg"/>
    <property type="match status" value="1"/>
</dbReference>
<dbReference type="Pfam" id="PF13646">
    <property type="entry name" value="HEAT_2"/>
    <property type="match status" value="2"/>
</dbReference>
<dbReference type="KEGG" id="pprf:DPRO_1475"/>
<evidence type="ECO:0000256" key="1">
    <source>
        <dbReference type="ARBA" id="ARBA00022553"/>
    </source>
</evidence>
<dbReference type="RefSeq" id="WP_097011443.1">
    <property type="nucleotide sequence ID" value="NZ_LT907975.1"/>
</dbReference>
<dbReference type="SMART" id="SM00567">
    <property type="entry name" value="EZ_HEAT"/>
    <property type="match status" value="6"/>
</dbReference>
<protein>
    <submittedName>
        <fullName evidence="4">Response regulator receiver protein</fullName>
    </submittedName>
</protein>
<dbReference type="AlphaFoldDB" id="A0A2C8F7F8"/>
<dbReference type="GO" id="GO:0000160">
    <property type="term" value="P:phosphorelay signal transduction system"/>
    <property type="evidence" value="ECO:0007669"/>
    <property type="project" value="InterPro"/>
</dbReference>
<dbReference type="InterPro" id="IPR016024">
    <property type="entry name" value="ARM-type_fold"/>
</dbReference>
<dbReference type="PROSITE" id="PS50110">
    <property type="entry name" value="RESPONSE_REGULATORY"/>
    <property type="match status" value="1"/>
</dbReference>
<dbReference type="OrthoDB" id="673128at2"/>
<evidence type="ECO:0000256" key="2">
    <source>
        <dbReference type="PROSITE-ProRule" id="PRU00169"/>
    </source>
</evidence>
<reference evidence="5" key="1">
    <citation type="submission" date="2017-09" db="EMBL/GenBank/DDBJ databases">
        <authorList>
            <person name="Regsiter A."/>
            <person name="William W."/>
        </authorList>
    </citation>
    <scope>NUCLEOTIDE SEQUENCE [LARGE SCALE GENOMIC DNA]</scope>
    <source>
        <strain evidence="5">500-1</strain>
    </source>
</reference>
<evidence type="ECO:0000313" key="4">
    <source>
        <dbReference type="EMBL" id="SOB58372.1"/>
    </source>
</evidence>